<protein>
    <submittedName>
        <fullName evidence="9">Iron chelate uptake ABC transporter family permease subunit</fullName>
    </submittedName>
</protein>
<keyword evidence="7 8" id="KW-0472">Membrane</keyword>
<dbReference type="GO" id="GO:0033214">
    <property type="term" value="P:siderophore-iron import into cell"/>
    <property type="evidence" value="ECO:0007669"/>
    <property type="project" value="TreeGrafter"/>
</dbReference>
<keyword evidence="6 8" id="KW-1133">Transmembrane helix</keyword>
<keyword evidence="4" id="KW-1003">Cell membrane</keyword>
<evidence type="ECO:0000256" key="8">
    <source>
        <dbReference type="SAM" id="Phobius"/>
    </source>
</evidence>
<name>A0A845MGR5_9PROT</name>
<dbReference type="RefSeq" id="WP_161339312.1">
    <property type="nucleotide sequence ID" value="NZ_JBHSDG010000004.1"/>
</dbReference>
<feature type="transmembrane region" description="Helical" evidence="8">
    <location>
        <begin position="290"/>
        <end position="309"/>
    </location>
</feature>
<organism evidence="9 10">
    <name type="scientific">Sneathiella chungangensis</name>
    <dbReference type="NCBI Taxonomy" id="1418234"/>
    <lineage>
        <taxon>Bacteria</taxon>
        <taxon>Pseudomonadati</taxon>
        <taxon>Pseudomonadota</taxon>
        <taxon>Alphaproteobacteria</taxon>
        <taxon>Sneathiellales</taxon>
        <taxon>Sneathiellaceae</taxon>
        <taxon>Sneathiella</taxon>
    </lineage>
</organism>
<evidence type="ECO:0000256" key="2">
    <source>
        <dbReference type="ARBA" id="ARBA00007935"/>
    </source>
</evidence>
<dbReference type="PANTHER" id="PTHR30472">
    <property type="entry name" value="FERRIC ENTEROBACTIN TRANSPORT SYSTEM PERMEASE PROTEIN"/>
    <property type="match status" value="1"/>
</dbReference>
<dbReference type="Proteomes" id="UP000445696">
    <property type="component" value="Unassembled WGS sequence"/>
</dbReference>
<feature type="transmembrane region" description="Helical" evidence="8">
    <location>
        <begin position="251"/>
        <end position="278"/>
    </location>
</feature>
<feature type="transmembrane region" description="Helical" evidence="8">
    <location>
        <begin position="70"/>
        <end position="87"/>
    </location>
</feature>
<comment type="caution">
    <text evidence="9">The sequence shown here is derived from an EMBL/GenBank/DDBJ whole genome shotgun (WGS) entry which is preliminary data.</text>
</comment>
<comment type="subcellular location">
    <subcellularLocation>
        <location evidence="1">Cell membrane</location>
        <topology evidence="1">Multi-pass membrane protein</topology>
    </subcellularLocation>
</comment>
<dbReference type="AlphaFoldDB" id="A0A845MGR5"/>
<gene>
    <name evidence="9" type="ORF">GQF03_10980</name>
</gene>
<dbReference type="OrthoDB" id="9811975at2"/>
<dbReference type="Pfam" id="PF01032">
    <property type="entry name" value="FecCD"/>
    <property type="match status" value="1"/>
</dbReference>
<feature type="transmembrane region" description="Helical" evidence="8">
    <location>
        <begin position="321"/>
        <end position="338"/>
    </location>
</feature>
<dbReference type="GO" id="GO:0022857">
    <property type="term" value="F:transmembrane transporter activity"/>
    <property type="evidence" value="ECO:0007669"/>
    <property type="project" value="InterPro"/>
</dbReference>
<feature type="transmembrane region" description="Helical" evidence="8">
    <location>
        <begin position="158"/>
        <end position="181"/>
    </location>
</feature>
<dbReference type="InterPro" id="IPR037294">
    <property type="entry name" value="ABC_BtuC-like"/>
</dbReference>
<reference evidence="9 10" key="1">
    <citation type="journal article" date="2014" name="Int. J. Syst. Evol. Microbiol.">
        <title>Sneathiella chungangensis sp. nov., isolated from a marine sand, and emended description of the genus Sneathiella.</title>
        <authorList>
            <person name="Siamphan C."/>
            <person name="Kim H."/>
            <person name="Lee J.S."/>
            <person name="Kim W."/>
        </authorList>
    </citation>
    <scope>NUCLEOTIDE SEQUENCE [LARGE SCALE GENOMIC DNA]</scope>
    <source>
        <strain evidence="9 10">KCTC 32476</strain>
    </source>
</reference>
<dbReference type="PANTHER" id="PTHR30472:SF25">
    <property type="entry name" value="ABC TRANSPORTER PERMEASE PROTEIN MJ0876-RELATED"/>
    <property type="match status" value="1"/>
</dbReference>
<evidence type="ECO:0000256" key="4">
    <source>
        <dbReference type="ARBA" id="ARBA00022475"/>
    </source>
</evidence>
<dbReference type="CDD" id="cd06550">
    <property type="entry name" value="TM_ABC_iron-siderophores_like"/>
    <property type="match status" value="1"/>
</dbReference>
<feature type="transmembrane region" description="Helical" evidence="8">
    <location>
        <begin position="125"/>
        <end position="146"/>
    </location>
</feature>
<evidence type="ECO:0000256" key="5">
    <source>
        <dbReference type="ARBA" id="ARBA00022692"/>
    </source>
</evidence>
<keyword evidence="3" id="KW-0813">Transport</keyword>
<comment type="similarity">
    <text evidence="2">Belongs to the binding-protein-dependent transport system permease family. FecCD subfamily.</text>
</comment>
<keyword evidence="5 8" id="KW-0812">Transmembrane</keyword>
<dbReference type="InterPro" id="IPR000522">
    <property type="entry name" value="ABC_transptr_permease_BtuC"/>
</dbReference>
<evidence type="ECO:0000313" key="9">
    <source>
        <dbReference type="EMBL" id="MZR22855.1"/>
    </source>
</evidence>
<dbReference type="GO" id="GO:0005886">
    <property type="term" value="C:plasma membrane"/>
    <property type="evidence" value="ECO:0007669"/>
    <property type="project" value="UniProtKB-SubCell"/>
</dbReference>
<feature type="transmembrane region" description="Helical" evidence="8">
    <location>
        <begin position="99"/>
        <end position="119"/>
    </location>
</feature>
<evidence type="ECO:0000256" key="7">
    <source>
        <dbReference type="ARBA" id="ARBA00023136"/>
    </source>
</evidence>
<dbReference type="FunFam" id="1.10.3470.10:FF:000001">
    <property type="entry name" value="Vitamin B12 ABC transporter permease BtuC"/>
    <property type="match status" value="1"/>
</dbReference>
<proteinExistence type="inferred from homology"/>
<keyword evidence="10" id="KW-1185">Reference proteome</keyword>
<feature type="transmembrane region" description="Helical" evidence="8">
    <location>
        <begin position="201"/>
        <end position="221"/>
    </location>
</feature>
<dbReference type="Gene3D" id="1.10.3470.10">
    <property type="entry name" value="ABC transporter involved in vitamin B12 uptake, BtuC"/>
    <property type="match status" value="1"/>
</dbReference>
<sequence length="347" mass="35750">MTAASKTIAIPFTRRRMKLPALLLLVLILAAASLVAMSIGAVPIPLGKIISVGLSEQQAAVLSSIRLPRVLLAIVVGAALAVSGAAMQGLFRNPLADPGLIGIATSAALAVAIVIVLAGPVTGYVGLYGMSVAAFIGALASCFAIFRLAKVTGSFSGTYMLLTGIAINALSAAGVGFLTFLSDDQQLRSLTFWTMGSLGGALWISVVVVTSIVVPAGIIMIRNARELNVLLLGENEARYLGVDAERLKRRIVICTALSVGAAISVSGIIGFVGLVVPHLIRLTLGPDHRLLMPASALLGAILLLAADTAARTIVAPAEMPVGVLTSLIGGPFFLWLLVRQYSGRPGL</sequence>
<evidence type="ECO:0000256" key="1">
    <source>
        <dbReference type="ARBA" id="ARBA00004651"/>
    </source>
</evidence>
<dbReference type="EMBL" id="WTVA01000004">
    <property type="protein sequence ID" value="MZR22855.1"/>
    <property type="molecule type" value="Genomic_DNA"/>
</dbReference>
<evidence type="ECO:0000313" key="10">
    <source>
        <dbReference type="Proteomes" id="UP000445696"/>
    </source>
</evidence>
<dbReference type="SUPFAM" id="SSF81345">
    <property type="entry name" value="ABC transporter involved in vitamin B12 uptake, BtuC"/>
    <property type="match status" value="1"/>
</dbReference>
<evidence type="ECO:0000256" key="6">
    <source>
        <dbReference type="ARBA" id="ARBA00022989"/>
    </source>
</evidence>
<accession>A0A845MGR5</accession>
<evidence type="ECO:0000256" key="3">
    <source>
        <dbReference type="ARBA" id="ARBA00022448"/>
    </source>
</evidence>